<dbReference type="InterPro" id="IPR051059">
    <property type="entry name" value="VerF-like"/>
</dbReference>
<dbReference type="PANTHER" id="PTHR40626">
    <property type="entry name" value="MIP31509P"/>
    <property type="match status" value="1"/>
</dbReference>
<protein>
    <recommendedName>
        <fullName evidence="7">Xylanolytic transcriptional activator regulatory domain-containing protein</fullName>
    </recommendedName>
</protein>
<dbReference type="GO" id="GO:0000978">
    <property type="term" value="F:RNA polymerase II cis-regulatory region sequence-specific DNA binding"/>
    <property type="evidence" value="ECO:0007669"/>
    <property type="project" value="InterPro"/>
</dbReference>
<evidence type="ECO:0000256" key="4">
    <source>
        <dbReference type="ARBA" id="ARBA00022771"/>
    </source>
</evidence>
<dbReference type="GO" id="GO:0006351">
    <property type="term" value="P:DNA-templated transcription"/>
    <property type="evidence" value="ECO:0007669"/>
    <property type="project" value="InterPro"/>
</dbReference>
<dbReference type="Proteomes" id="UP000054302">
    <property type="component" value="Unassembled WGS sequence"/>
</dbReference>
<dbReference type="PANTHER" id="PTHR40626:SF10">
    <property type="entry name" value="C2H2-TYPE DOMAIN-CONTAINING PROTEIN"/>
    <property type="match status" value="1"/>
</dbReference>
<organism evidence="8 9">
    <name type="scientific">Exophiala mesophila</name>
    <name type="common">Black yeast-like fungus</name>
    <dbReference type="NCBI Taxonomy" id="212818"/>
    <lineage>
        <taxon>Eukaryota</taxon>
        <taxon>Fungi</taxon>
        <taxon>Dikarya</taxon>
        <taxon>Ascomycota</taxon>
        <taxon>Pezizomycotina</taxon>
        <taxon>Eurotiomycetes</taxon>
        <taxon>Chaetothyriomycetidae</taxon>
        <taxon>Chaetothyriales</taxon>
        <taxon>Herpotrichiellaceae</taxon>
        <taxon>Exophiala</taxon>
    </lineage>
</organism>
<proteinExistence type="predicted"/>
<sequence length="645" mass="72593">MAFVHIRWLEEDLRLPLRHVGIVGNNSNDKNICQDMSAPIQMNDRFAAIVAKATLDSQCFPTQDFPKLRVTPHCRDLLKRHVTLSHTGYLPISPLNSDSEQVTYIGQVDECLPTHPDFSWDSSISAQHILPAEVFDLDFLQSGGFEDVHVPANSSFLRFSSRLPAAEDDLVEAEARDEHLPETVHTGSTTPWEITQSQYEMLYLALQARASILPPGSSLPSRNICSRNLESFFRCGQDQLPFIHPSSFSIHDRDIGLILAAVTVGALFRFEHAQAFALFDMAKALVNERTIRDNLEISGELLSESSHSSLSTKDDLDTIQSHVLLVNFASWTGAKYLPEALSMGNQLARIVRRGAISEPDRMPGDVSWAAWIAIEERRRTLFAAYVVLNLQSVAYDTNPSILNHEVGLFVPGTAACWKATNETQWQESFCPDGLSFLELLDSLYDGVKHNQNVSSFGDYVLIHGILQQIYLEYEQEAGLLRPERIRCFEDALRSWQLSWERNSESTLDPLSNQGPLALKGASIFRIAYMRLLPDFRPRREFFSKAQRLERPKDWGLKRSPCLTRAVLHAAHALSIPVRLGVELIARTYIPFWSIEHSLSSLECALLLDGWLRSLTTLVQKDGMAALNDGESRATMDSNLRWSSCL</sequence>
<evidence type="ECO:0000313" key="8">
    <source>
        <dbReference type="EMBL" id="KIV91943.1"/>
    </source>
</evidence>
<dbReference type="STRING" id="212818.A0A0D1ZYK5"/>
<dbReference type="OMA" id="PSCEAEW"/>
<evidence type="ECO:0000256" key="6">
    <source>
        <dbReference type="ARBA" id="ARBA00023242"/>
    </source>
</evidence>
<comment type="subcellular location">
    <subcellularLocation>
        <location evidence="1">Nucleus</location>
    </subcellularLocation>
</comment>
<dbReference type="InterPro" id="IPR007219">
    <property type="entry name" value="XnlR_reg_dom"/>
</dbReference>
<dbReference type="GO" id="GO:0005634">
    <property type="term" value="C:nucleus"/>
    <property type="evidence" value="ECO:0007669"/>
    <property type="project" value="UniProtKB-SubCell"/>
</dbReference>
<dbReference type="GO" id="GO:0008270">
    <property type="term" value="F:zinc ion binding"/>
    <property type="evidence" value="ECO:0007669"/>
    <property type="project" value="UniProtKB-KW"/>
</dbReference>
<dbReference type="CDD" id="cd12148">
    <property type="entry name" value="fungal_TF_MHR"/>
    <property type="match status" value="1"/>
</dbReference>
<evidence type="ECO:0000256" key="5">
    <source>
        <dbReference type="ARBA" id="ARBA00022833"/>
    </source>
</evidence>
<evidence type="ECO:0000259" key="7">
    <source>
        <dbReference type="Pfam" id="PF04082"/>
    </source>
</evidence>
<dbReference type="GO" id="GO:0000785">
    <property type="term" value="C:chromatin"/>
    <property type="evidence" value="ECO:0007669"/>
    <property type="project" value="TreeGrafter"/>
</dbReference>
<name>A0A0D1ZYK5_EXOME</name>
<reference evidence="8 9" key="1">
    <citation type="submission" date="2015-01" db="EMBL/GenBank/DDBJ databases">
        <title>The Genome Sequence of Exophiala mesophila CBS40295.</title>
        <authorList>
            <consortium name="The Broad Institute Genomics Platform"/>
            <person name="Cuomo C."/>
            <person name="de Hoog S."/>
            <person name="Gorbushina A."/>
            <person name="Stielow B."/>
            <person name="Teixiera M."/>
            <person name="Abouelleil A."/>
            <person name="Chapman S.B."/>
            <person name="Priest M."/>
            <person name="Young S.K."/>
            <person name="Wortman J."/>
            <person name="Nusbaum C."/>
            <person name="Birren B."/>
        </authorList>
    </citation>
    <scope>NUCLEOTIDE SEQUENCE [LARGE SCALE GENOMIC DNA]</scope>
    <source>
        <strain evidence="8 9">CBS 40295</strain>
    </source>
</reference>
<evidence type="ECO:0000256" key="3">
    <source>
        <dbReference type="ARBA" id="ARBA00022737"/>
    </source>
</evidence>
<dbReference type="HOGENOM" id="CLU_007784_3_0_1"/>
<evidence type="ECO:0000256" key="1">
    <source>
        <dbReference type="ARBA" id="ARBA00004123"/>
    </source>
</evidence>
<evidence type="ECO:0000256" key="2">
    <source>
        <dbReference type="ARBA" id="ARBA00022723"/>
    </source>
</evidence>
<gene>
    <name evidence="8" type="ORF">PV10_06430</name>
</gene>
<dbReference type="OrthoDB" id="654211at2759"/>
<dbReference type="EMBL" id="KN847523">
    <property type="protein sequence ID" value="KIV91943.1"/>
    <property type="molecule type" value="Genomic_DNA"/>
</dbReference>
<dbReference type="RefSeq" id="XP_016223517.1">
    <property type="nucleotide sequence ID" value="XM_016371224.1"/>
</dbReference>
<dbReference type="AlphaFoldDB" id="A0A0D1ZYK5"/>
<dbReference type="GeneID" id="27324275"/>
<keyword evidence="5" id="KW-0862">Zinc</keyword>
<keyword evidence="2" id="KW-0479">Metal-binding</keyword>
<keyword evidence="6" id="KW-0539">Nucleus</keyword>
<evidence type="ECO:0000313" key="9">
    <source>
        <dbReference type="Proteomes" id="UP000054302"/>
    </source>
</evidence>
<keyword evidence="9" id="KW-1185">Reference proteome</keyword>
<accession>A0A0D1ZYK5</accession>
<dbReference type="VEuPathDB" id="FungiDB:PV10_06430"/>
<feature type="domain" description="Xylanolytic transcriptional activator regulatory" evidence="7">
    <location>
        <begin position="229"/>
        <end position="436"/>
    </location>
</feature>
<dbReference type="Pfam" id="PF04082">
    <property type="entry name" value="Fungal_trans"/>
    <property type="match status" value="1"/>
</dbReference>
<keyword evidence="3" id="KW-0677">Repeat</keyword>
<keyword evidence="4" id="KW-0863">Zinc-finger</keyword>
<dbReference type="GO" id="GO:0000981">
    <property type="term" value="F:DNA-binding transcription factor activity, RNA polymerase II-specific"/>
    <property type="evidence" value="ECO:0007669"/>
    <property type="project" value="InterPro"/>
</dbReference>